<proteinExistence type="predicted"/>
<feature type="compositionally biased region" description="Basic residues" evidence="1">
    <location>
        <begin position="145"/>
        <end position="173"/>
    </location>
</feature>
<dbReference type="Proteomes" id="UP000000599">
    <property type="component" value="Chromosome D"/>
</dbReference>
<feature type="region of interest" description="Disordered" evidence="1">
    <location>
        <begin position="140"/>
        <end position="253"/>
    </location>
</feature>
<dbReference type="eggNOG" id="ENOG502S0RT">
    <property type="taxonomic scope" value="Eukaryota"/>
</dbReference>
<name>B5RTF2_DEBHA</name>
<accession>B5RTF2</accession>
<reference evidence="2 3" key="1">
    <citation type="journal article" date="2004" name="Nature">
        <title>Genome evolution in yeasts.</title>
        <authorList>
            <consortium name="Genolevures"/>
            <person name="Dujon B."/>
            <person name="Sherman D."/>
            <person name="Fischer G."/>
            <person name="Durrens P."/>
            <person name="Casaregola S."/>
            <person name="Lafontaine I."/>
            <person name="de Montigny J."/>
            <person name="Marck C."/>
            <person name="Neuveglise C."/>
            <person name="Talla E."/>
            <person name="Goffard N."/>
            <person name="Frangeul L."/>
            <person name="Aigle M."/>
            <person name="Anthouard V."/>
            <person name="Babour A."/>
            <person name="Barbe V."/>
            <person name="Barnay S."/>
            <person name="Blanchin S."/>
            <person name="Beckerich J.M."/>
            <person name="Beyne E."/>
            <person name="Bleykasten C."/>
            <person name="Boisrame A."/>
            <person name="Boyer J."/>
            <person name="Cattolico L."/>
            <person name="Confanioleri F."/>
            <person name="de Daruvar A."/>
            <person name="Despons L."/>
            <person name="Fabre E."/>
            <person name="Fairhead C."/>
            <person name="Ferry-Dumazet H."/>
            <person name="Groppi A."/>
            <person name="Hantraye F."/>
            <person name="Hennequin C."/>
            <person name="Jauniaux N."/>
            <person name="Joyet P."/>
            <person name="Kachouri R."/>
            <person name="Kerrest A."/>
            <person name="Koszul R."/>
            <person name="Lemaire M."/>
            <person name="Lesur I."/>
            <person name="Ma L."/>
            <person name="Muller H."/>
            <person name="Nicaud J.M."/>
            <person name="Nikolski M."/>
            <person name="Oztas S."/>
            <person name="Ozier-Kalogeropoulos O."/>
            <person name="Pellenz S."/>
            <person name="Potier S."/>
            <person name="Richard G.F."/>
            <person name="Straub M.L."/>
            <person name="Suleau A."/>
            <person name="Swennene D."/>
            <person name="Tekaia F."/>
            <person name="Wesolowski-Louvel M."/>
            <person name="Westhof E."/>
            <person name="Wirth B."/>
            <person name="Zeniou-Meyer M."/>
            <person name="Zivanovic I."/>
            <person name="Bolotin-Fukuhara M."/>
            <person name="Thierry A."/>
            <person name="Bouchier C."/>
            <person name="Caudron B."/>
            <person name="Scarpelli C."/>
            <person name="Gaillardin C."/>
            <person name="Weissenbach J."/>
            <person name="Wincker P."/>
            <person name="Souciet J.L."/>
        </authorList>
    </citation>
    <scope>NUCLEOTIDE SEQUENCE [LARGE SCALE GENOMIC DNA]</scope>
    <source>
        <strain evidence="3">ATCC 36239 / CBS 767 / BCRC 21394 / JCM 1990 / NBRC 0083 / IGC 2968</strain>
    </source>
</reference>
<evidence type="ECO:0000313" key="2">
    <source>
        <dbReference type="EMBL" id="CAR65637.1"/>
    </source>
</evidence>
<evidence type="ECO:0000313" key="3">
    <source>
        <dbReference type="Proteomes" id="UP000000599"/>
    </source>
</evidence>
<dbReference type="InParanoid" id="B5RTF2"/>
<protein>
    <submittedName>
        <fullName evidence="2">DEHA2D07920p</fullName>
    </submittedName>
</protein>
<dbReference type="OMA" id="NSRNEHA"/>
<dbReference type="GeneID" id="8998492"/>
<dbReference type="KEGG" id="dha:DEHA2D07920g"/>
<gene>
    <name evidence="2" type="ordered locus">DEHA2D07920g</name>
</gene>
<dbReference type="AlphaFoldDB" id="B5RTF2"/>
<feature type="compositionally biased region" description="Basic and acidic residues" evidence="1">
    <location>
        <begin position="174"/>
        <end position="191"/>
    </location>
</feature>
<dbReference type="VEuPathDB" id="FungiDB:DEHA2D07920g"/>
<dbReference type="RefSeq" id="XP_002770281.1">
    <property type="nucleotide sequence ID" value="XM_002770235.1"/>
</dbReference>
<sequence length="268" mass="31597">MIAYYNSPHYNTDAFNPFNIGSHNILFNDVMHQLDKQFYHNQSQKMLAQMSKPSSVKQVETVDGYQIQIAKKYGDFNGYEIRVIRDLSGNYLLKIEGNNDQFKKLYQLNPEEVEIGEIDWKWFRNENILVLNIPKSEHKYEEKKKSKSVKKANCKKSDHRRKARHEKRLRRKVDKIEAALQEEQRQRNSEKQEEDEEDNHRNSISNEASFEHEENIEVAPSDSSTALESDSSETESIESEPIKVKKNRSPSIEEVEDEEFILLRKNMI</sequence>
<dbReference type="EMBL" id="CR382136">
    <property type="protein sequence ID" value="CAR65637.1"/>
    <property type="molecule type" value="Genomic_DNA"/>
</dbReference>
<dbReference type="HOGENOM" id="CLU_1027162_0_0_1"/>
<organism evidence="2 3">
    <name type="scientific">Debaryomyces hansenii (strain ATCC 36239 / CBS 767 / BCRC 21394 / JCM 1990 / NBRC 0083 / IGC 2968)</name>
    <name type="common">Yeast</name>
    <name type="synonym">Torulaspora hansenii</name>
    <dbReference type="NCBI Taxonomy" id="284592"/>
    <lineage>
        <taxon>Eukaryota</taxon>
        <taxon>Fungi</taxon>
        <taxon>Dikarya</taxon>
        <taxon>Ascomycota</taxon>
        <taxon>Saccharomycotina</taxon>
        <taxon>Pichiomycetes</taxon>
        <taxon>Debaryomycetaceae</taxon>
        <taxon>Debaryomyces</taxon>
    </lineage>
</organism>
<evidence type="ECO:0000256" key="1">
    <source>
        <dbReference type="SAM" id="MobiDB-lite"/>
    </source>
</evidence>
<keyword evidence="3" id="KW-1185">Reference proteome</keyword>
<dbReference type="OrthoDB" id="4093878at2759"/>